<dbReference type="Proteomes" id="UP000013065">
    <property type="component" value="Unassembled WGS sequence"/>
</dbReference>
<dbReference type="PATRIC" id="fig|520709.3.peg.4023"/>
<comment type="caution">
    <text evidence="4">The sequence shown here is derived from an EMBL/GenBank/DDBJ whole genome shotgun (WGS) entry which is preliminary data.</text>
</comment>
<dbReference type="InterPro" id="IPR022749">
    <property type="entry name" value="D12N6_MeTrfase_N"/>
</dbReference>
<evidence type="ECO:0000256" key="2">
    <source>
        <dbReference type="ARBA" id="ARBA00022747"/>
    </source>
</evidence>
<dbReference type="EMBL" id="APOO01000026">
    <property type="protein sequence ID" value="ENU41289.1"/>
    <property type="molecule type" value="Genomic_DNA"/>
</dbReference>
<feature type="domain" description="N6 adenine-specific DNA methyltransferase N-terminal" evidence="3">
    <location>
        <begin position="9"/>
        <end position="45"/>
    </location>
</feature>
<proteinExistence type="inferred from homology"/>
<evidence type="ECO:0000313" key="5">
    <source>
        <dbReference type="Proteomes" id="UP000013065"/>
    </source>
</evidence>
<protein>
    <recommendedName>
        <fullName evidence="3">N6 adenine-specific DNA methyltransferase N-terminal domain-containing protein</fullName>
    </recommendedName>
</protein>
<reference evidence="4 5" key="2">
    <citation type="journal article" date="2015" name="Int. J. Syst. Evol. Microbiol.">
        <title>Acinetobacter seifertii sp. nov., a member of the Acinetobacter calcoaceticus-Acinetobacter baumannii complex isolated from human clinical specimens.</title>
        <authorList>
            <person name="Nemec A."/>
            <person name="Krizova L."/>
            <person name="Maixnerova M."/>
            <person name="Sedo O."/>
            <person name="Brisse S."/>
            <person name="Higgins P.G."/>
        </authorList>
    </citation>
    <scope>NUCLEOTIDE SEQUENCE [LARGE SCALE GENOMIC DNA]</scope>
    <source>
        <strain evidence="4 5">NIPH 973</strain>
    </source>
</reference>
<dbReference type="Gene3D" id="1.20.1260.30">
    <property type="match status" value="1"/>
</dbReference>
<dbReference type="HOGENOM" id="CLU_3113396_0_0_6"/>
<accession>N8S629</accession>
<name>N8S629_9GAMM</name>
<comment type="similarity">
    <text evidence="1">Belongs to the N(4)/N(6)-methyltransferase family.</text>
</comment>
<dbReference type="GO" id="GO:0009307">
    <property type="term" value="P:DNA restriction-modification system"/>
    <property type="evidence" value="ECO:0007669"/>
    <property type="project" value="UniProtKB-KW"/>
</dbReference>
<evidence type="ECO:0000313" key="4">
    <source>
        <dbReference type="EMBL" id="ENU41289.1"/>
    </source>
</evidence>
<keyword evidence="2" id="KW-0680">Restriction system</keyword>
<reference evidence="5" key="1">
    <citation type="submission" date="2013-02" db="EMBL/GenBank/DDBJ databases">
        <title>The Genome Sequence of Acinetobacter sp. NIPH 973.</title>
        <authorList>
            <consortium name="The Broad Institute Genome Sequencing Platform"/>
            <consortium name="The Broad Institute Genome Sequencing Center for Infectious Disease"/>
            <person name="Cerqueira G."/>
            <person name="Feldgarden M."/>
            <person name="Courvalin P."/>
            <person name="Perichon B."/>
            <person name="Grillot-Courvalin C."/>
            <person name="Clermont D."/>
            <person name="Rocha E."/>
            <person name="Yoon E.-J."/>
            <person name="Nemec A."/>
            <person name="Walker B."/>
            <person name="Young S.K."/>
            <person name="Zeng Q."/>
            <person name="Gargeya S."/>
            <person name="Fitzgerald M."/>
            <person name="Haas B."/>
            <person name="Abouelleil A."/>
            <person name="Alvarado L."/>
            <person name="Arachchi H.M."/>
            <person name="Berlin A.M."/>
            <person name="Chapman S.B."/>
            <person name="Dewar J."/>
            <person name="Goldberg J."/>
            <person name="Griggs A."/>
            <person name="Gujja S."/>
            <person name="Hansen M."/>
            <person name="Howarth C."/>
            <person name="Imamovic A."/>
            <person name="Larimer J."/>
            <person name="McCowan C."/>
            <person name="Murphy C."/>
            <person name="Neiman D."/>
            <person name="Pearson M."/>
            <person name="Priest M."/>
            <person name="Roberts A."/>
            <person name="Saif S."/>
            <person name="Shea T."/>
            <person name="Sisk P."/>
            <person name="Sykes S."/>
            <person name="Wortman J."/>
            <person name="Nusbaum C."/>
            <person name="Birren B."/>
        </authorList>
    </citation>
    <scope>NUCLEOTIDE SEQUENCE [LARGE SCALE GENOMIC DNA]</scope>
    <source>
        <strain evidence="5">NIPH 973</strain>
    </source>
</reference>
<evidence type="ECO:0000259" key="3">
    <source>
        <dbReference type="Pfam" id="PF12161"/>
    </source>
</evidence>
<gene>
    <name evidence="4" type="ORF">F985_04093</name>
</gene>
<dbReference type="AlphaFoldDB" id="N8S629"/>
<organism evidence="4 5">
    <name type="scientific">Acinetobacter seifertii</name>
    <dbReference type="NCBI Taxonomy" id="1530123"/>
    <lineage>
        <taxon>Bacteria</taxon>
        <taxon>Pseudomonadati</taxon>
        <taxon>Pseudomonadota</taxon>
        <taxon>Gammaproteobacteria</taxon>
        <taxon>Moraxellales</taxon>
        <taxon>Moraxellaceae</taxon>
        <taxon>Acinetobacter</taxon>
        <taxon>Acinetobacter calcoaceticus/baumannii complex</taxon>
    </lineage>
</organism>
<sequence length="50" mass="5938">MTLVSLQQLQKQLWNIANMLRSSMVENEFRDDILVVIFFKYLSESGELCR</sequence>
<dbReference type="InterPro" id="IPR038333">
    <property type="entry name" value="T1MK-like_N_sf"/>
</dbReference>
<dbReference type="Pfam" id="PF12161">
    <property type="entry name" value="HsdM_N"/>
    <property type="match status" value="1"/>
</dbReference>
<evidence type="ECO:0000256" key="1">
    <source>
        <dbReference type="ARBA" id="ARBA00006594"/>
    </source>
</evidence>